<dbReference type="SMART" id="SM00827">
    <property type="entry name" value="PKS_AT"/>
    <property type="match status" value="2"/>
</dbReference>
<dbReference type="PANTHER" id="PTHR42681:SF1">
    <property type="entry name" value="MALONYL-COA-ACYL CARRIER PROTEIN TRANSACYLASE, MITOCHONDRIAL"/>
    <property type="match status" value="1"/>
</dbReference>
<protein>
    <recommendedName>
        <fullName evidence="1">[acyl-carrier-protein] S-malonyltransferase</fullName>
        <ecNumber evidence="1">2.3.1.39</ecNumber>
    </recommendedName>
</protein>
<dbReference type="SUPFAM" id="SSF55048">
    <property type="entry name" value="Probable ACP-binding domain of malonyl-CoA ACP transacylase"/>
    <property type="match status" value="2"/>
</dbReference>
<dbReference type="PANTHER" id="PTHR42681">
    <property type="entry name" value="MALONYL-COA-ACYL CARRIER PROTEIN TRANSACYLASE, MITOCHONDRIAL"/>
    <property type="match status" value="1"/>
</dbReference>
<evidence type="ECO:0000256" key="4">
    <source>
        <dbReference type="ARBA" id="ARBA00048462"/>
    </source>
</evidence>
<evidence type="ECO:0000256" key="3">
    <source>
        <dbReference type="ARBA" id="ARBA00023315"/>
    </source>
</evidence>
<sequence length="620" mass="67329">MSSSIWVFPGQGSQQKGMGAALFARFPEQVKEADAVLGYSIRELCLEDPQGVLGETAFTQPALFVVSALGILAEREDGVAAPDCYAGHSLGEFAALFAAGAFDFATGVALVKERGRLMSTVSRGAMAAVVGMSQARVAEVLAASGLTGIDIANINTAQQIVISGLSDDIAACEARFTAAGARFVKLNVSAAFHSRYMRDIGQQFARFAQQFTFNPLQARVISNYTALDYPPTDYLDLLTQQISQPVRWFESLSRLLAQGDVTQREIGPGQVLTNLFTKIQAQPMTLSVTPQGEPDPQARVVFMFGGQGSQYHGMGAELYQRNSAFRKQMDQCHALYQQLTGNSLLEPLYDETRRHLPLTDIVLSNAALLSVGVSLTQMLGAQGIVPSAVVGYSLGECITAVVAGVLTLEDAMKLVVTQGRLLSEKNANGGMMSVLAPVAHFHAQTQLYQHTELASINFPNNFVVSGALENLTALKDQLTRQEIISMVLPVEHPFHSSGIAAIEHDFRTLVDTLPTRPAAIPVYSAMSGSAVTQWDNEYFWRVLREKVDFYGLMQQLEDNDDTFFVDLSPTGTLSTFLKYGFSTMTQQGTAINQFGRNVESVSHLQEKIKKFVDNAVMEGA</sequence>
<comment type="catalytic activity">
    <reaction evidence="4">
        <text>holo-[ACP] + malonyl-CoA = malonyl-[ACP] + CoA</text>
        <dbReference type="Rhea" id="RHEA:41792"/>
        <dbReference type="Rhea" id="RHEA-COMP:9623"/>
        <dbReference type="Rhea" id="RHEA-COMP:9685"/>
        <dbReference type="ChEBI" id="CHEBI:57287"/>
        <dbReference type="ChEBI" id="CHEBI:57384"/>
        <dbReference type="ChEBI" id="CHEBI:64479"/>
        <dbReference type="ChEBI" id="CHEBI:78449"/>
        <dbReference type="EC" id="2.3.1.39"/>
    </reaction>
</comment>
<dbReference type="EC" id="2.3.1.39" evidence="1"/>
<dbReference type="RefSeq" id="WP_167013714.1">
    <property type="nucleotide sequence ID" value="NZ_VWXF01000002.1"/>
</dbReference>
<dbReference type="Gene3D" id="3.30.70.250">
    <property type="entry name" value="Malonyl-CoA ACP transacylase, ACP-binding"/>
    <property type="match status" value="1"/>
</dbReference>
<dbReference type="SUPFAM" id="SSF52151">
    <property type="entry name" value="FabD/lysophospholipase-like"/>
    <property type="match status" value="2"/>
</dbReference>
<dbReference type="GO" id="GO:0004314">
    <property type="term" value="F:[acyl-carrier-protein] S-malonyltransferase activity"/>
    <property type="evidence" value="ECO:0007669"/>
    <property type="project" value="UniProtKB-EC"/>
</dbReference>
<feature type="domain" description="Malonyl-CoA:ACP transacylase (MAT)" evidence="5">
    <location>
        <begin position="303"/>
        <end position="588"/>
    </location>
</feature>
<dbReference type="EMBL" id="VWXF01000002">
    <property type="protein sequence ID" value="NIF21655.1"/>
    <property type="molecule type" value="Genomic_DNA"/>
</dbReference>
<dbReference type="InterPro" id="IPR050858">
    <property type="entry name" value="Mal-CoA-ACP_Trans/PKS_FabD"/>
</dbReference>
<dbReference type="InterPro" id="IPR004410">
    <property type="entry name" value="Malonyl_CoA-ACP_transAc_FabD"/>
</dbReference>
<feature type="domain" description="Malonyl-CoA:ACP transacylase (MAT)" evidence="5">
    <location>
        <begin position="7"/>
        <end position="293"/>
    </location>
</feature>
<gene>
    <name evidence="6" type="primary">fabD</name>
    <name evidence="6" type="ORF">F3J40_08615</name>
</gene>
<evidence type="ECO:0000313" key="7">
    <source>
        <dbReference type="Proteomes" id="UP001515683"/>
    </source>
</evidence>
<name>A0ABX0REK2_9GAMM</name>
<dbReference type="InterPro" id="IPR001227">
    <property type="entry name" value="Ac_transferase_dom_sf"/>
</dbReference>
<keyword evidence="3 6" id="KW-0012">Acyltransferase</keyword>
<dbReference type="NCBIfam" id="TIGR00128">
    <property type="entry name" value="fabD"/>
    <property type="match status" value="1"/>
</dbReference>
<evidence type="ECO:0000313" key="6">
    <source>
        <dbReference type="EMBL" id="NIF21655.1"/>
    </source>
</evidence>
<accession>A0ABX0REK2</accession>
<dbReference type="Pfam" id="PF00698">
    <property type="entry name" value="Acyl_transf_1"/>
    <property type="match status" value="2"/>
</dbReference>
<reference evidence="6 7" key="1">
    <citation type="journal article" date="2019" name="bioRxiv">
        <title>Bacteria contribute to plant secondary compound degradation in a generalist herbivore system.</title>
        <authorList>
            <person name="Francoeur C.B."/>
            <person name="Khadempour L."/>
            <person name="Moreira-Soto R.D."/>
            <person name="Gotting K."/>
            <person name="Book A.J."/>
            <person name="Pinto-Tomas A.A."/>
            <person name="Keefover-Ring K."/>
            <person name="Currie C.R."/>
        </authorList>
    </citation>
    <scope>NUCLEOTIDE SEQUENCE [LARGE SCALE GENOMIC DNA]</scope>
    <source>
        <strain evidence="6">Acro-835</strain>
    </source>
</reference>
<organism evidence="6 7">
    <name type="scientific">Candidatus Pantoea multigeneris</name>
    <dbReference type="NCBI Taxonomy" id="2608357"/>
    <lineage>
        <taxon>Bacteria</taxon>
        <taxon>Pseudomonadati</taxon>
        <taxon>Pseudomonadota</taxon>
        <taxon>Gammaproteobacteria</taxon>
        <taxon>Enterobacterales</taxon>
        <taxon>Erwiniaceae</taxon>
        <taxon>Pantoea</taxon>
    </lineage>
</organism>
<comment type="caution">
    <text evidence="6">The sequence shown here is derived from an EMBL/GenBank/DDBJ whole genome shotgun (WGS) entry which is preliminary data.</text>
</comment>
<evidence type="ECO:0000256" key="1">
    <source>
        <dbReference type="ARBA" id="ARBA00013258"/>
    </source>
</evidence>
<dbReference type="InterPro" id="IPR014043">
    <property type="entry name" value="Acyl_transferase_dom"/>
</dbReference>
<evidence type="ECO:0000259" key="5">
    <source>
        <dbReference type="SMART" id="SM00827"/>
    </source>
</evidence>
<keyword evidence="2 6" id="KW-0808">Transferase</keyword>
<dbReference type="Proteomes" id="UP001515683">
    <property type="component" value="Unassembled WGS sequence"/>
</dbReference>
<evidence type="ECO:0000256" key="2">
    <source>
        <dbReference type="ARBA" id="ARBA00022679"/>
    </source>
</evidence>
<dbReference type="InterPro" id="IPR016035">
    <property type="entry name" value="Acyl_Trfase/lysoPLipase"/>
</dbReference>
<dbReference type="Gene3D" id="3.40.366.10">
    <property type="entry name" value="Malonyl-Coenzyme A Acyl Carrier Protein, domain 2"/>
    <property type="match status" value="2"/>
</dbReference>
<dbReference type="Gene3D" id="3.30.70.3290">
    <property type="match status" value="1"/>
</dbReference>
<dbReference type="InterPro" id="IPR016036">
    <property type="entry name" value="Malonyl_transacylase_ACP-bd"/>
</dbReference>
<keyword evidence="7" id="KW-1185">Reference proteome</keyword>
<proteinExistence type="predicted"/>